<comment type="similarity">
    <text evidence="1">Belongs to the DadA oxidoreductase family.</text>
</comment>
<dbReference type="SUPFAM" id="SSF54373">
    <property type="entry name" value="FAD-linked reductases, C-terminal domain"/>
    <property type="match status" value="1"/>
</dbReference>
<dbReference type="RefSeq" id="WP_150946695.1">
    <property type="nucleotide sequence ID" value="NZ_VCMV01000029.1"/>
</dbReference>
<evidence type="ECO:0000313" key="4">
    <source>
        <dbReference type="EMBL" id="KAB0265732.1"/>
    </source>
</evidence>
<dbReference type="AlphaFoldDB" id="A0A5N3P7N8"/>
<dbReference type="InterPro" id="IPR006076">
    <property type="entry name" value="FAD-dep_OxRdtase"/>
</dbReference>
<keyword evidence="5" id="KW-1185">Reference proteome</keyword>
<dbReference type="PANTHER" id="PTHR13847:SF280">
    <property type="entry name" value="D-AMINO ACID DEHYDROGENASE"/>
    <property type="match status" value="1"/>
</dbReference>
<dbReference type="NCBIfam" id="NF001933">
    <property type="entry name" value="PRK00711.1"/>
    <property type="match status" value="1"/>
</dbReference>
<organism evidence="4 5">
    <name type="scientific">Microvirga brassicacearum</name>
    <dbReference type="NCBI Taxonomy" id="2580413"/>
    <lineage>
        <taxon>Bacteria</taxon>
        <taxon>Pseudomonadati</taxon>
        <taxon>Pseudomonadota</taxon>
        <taxon>Alphaproteobacteria</taxon>
        <taxon>Hyphomicrobiales</taxon>
        <taxon>Methylobacteriaceae</taxon>
        <taxon>Microvirga</taxon>
    </lineage>
</organism>
<dbReference type="GO" id="GO:0055130">
    <property type="term" value="P:D-alanine catabolic process"/>
    <property type="evidence" value="ECO:0007669"/>
    <property type="project" value="TreeGrafter"/>
</dbReference>
<dbReference type="GO" id="GO:0005886">
    <property type="term" value="C:plasma membrane"/>
    <property type="evidence" value="ECO:0007669"/>
    <property type="project" value="TreeGrafter"/>
</dbReference>
<dbReference type="EMBL" id="VCMV01000029">
    <property type="protein sequence ID" value="KAB0265732.1"/>
    <property type="molecule type" value="Genomic_DNA"/>
</dbReference>
<evidence type="ECO:0000256" key="2">
    <source>
        <dbReference type="ARBA" id="ARBA00023002"/>
    </source>
</evidence>
<name>A0A5N3P7N8_9HYPH</name>
<reference evidence="4 5" key="1">
    <citation type="journal article" date="2019" name="Microorganisms">
        <title>Genome Insights into the Novel Species Microvirga brassicacearum, a Rapeseed Endophyte with Biotechnological Potential.</title>
        <authorList>
            <person name="Jimenez-Gomez A."/>
            <person name="Saati-Santamaria Z."/>
            <person name="Igual J.M."/>
            <person name="Rivas R."/>
            <person name="Mateos P.F."/>
            <person name="Garcia-Fraile P."/>
        </authorList>
    </citation>
    <scope>NUCLEOTIDE SEQUENCE [LARGE SCALE GENOMIC DNA]</scope>
    <source>
        <strain evidence="4 5">CDVBN77</strain>
    </source>
</reference>
<dbReference type="GO" id="GO:0008718">
    <property type="term" value="F:D-amino-acid dehydrogenase activity"/>
    <property type="evidence" value="ECO:0007669"/>
    <property type="project" value="TreeGrafter"/>
</dbReference>
<dbReference type="SUPFAM" id="SSF51905">
    <property type="entry name" value="FAD/NAD(P)-binding domain"/>
    <property type="match status" value="1"/>
</dbReference>
<dbReference type="Gene3D" id="3.30.9.10">
    <property type="entry name" value="D-Amino Acid Oxidase, subunit A, domain 2"/>
    <property type="match status" value="1"/>
</dbReference>
<proteinExistence type="inferred from homology"/>
<evidence type="ECO:0000256" key="1">
    <source>
        <dbReference type="ARBA" id="ARBA00009410"/>
    </source>
</evidence>
<dbReference type="GO" id="GO:0005737">
    <property type="term" value="C:cytoplasm"/>
    <property type="evidence" value="ECO:0007669"/>
    <property type="project" value="TreeGrafter"/>
</dbReference>
<dbReference type="Pfam" id="PF01266">
    <property type="entry name" value="DAO"/>
    <property type="match status" value="1"/>
</dbReference>
<accession>A0A5N3P7N8</accession>
<dbReference type="Proteomes" id="UP000325684">
    <property type="component" value="Unassembled WGS sequence"/>
</dbReference>
<dbReference type="InterPro" id="IPR036188">
    <property type="entry name" value="FAD/NAD-bd_sf"/>
</dbReference>
<gene>
    <name evidence="4" type="ORF">FEZ63_17110</name>
</gene>
<protein>
    <submittedName>
        <fullName evidence="4">D-amino acid dehydrogenase</fullName>
    </submittedName>
</protein>
<sequence>MKIVVIGAGIVGLTTAYYLSRDGHSVTVVDGGKGAGLRTSKANGAQLSYSFVSPLADPAVLPKLPLWILGRNSPLSFQPRVDFDQWRWLFAFLKSCRSSKAQRTTAELLQLGMYSRQLIHDLVARENPRFEFESSGKLLVYQDPKAYSQASAQMGFQASLGCSQTLLSPQQCLELEPSLEAIRSTIAGGIFTPTEDAGDCLHLCVELERIMSSGRDPVKFRYQTTVNNLHVEDGRILGLQTSHGDIIADAYVIANGVGAQHLARQVGIDPNVYPLKGYSLTYDLRSDSIAPRTSVSDLKNKVVYARLGNRLRVAGMVDIGDTSMSIDPHRITSLRRNVDSFFPNLKPAGEPEAWAGLRPARPDGKPLIGATRFENLWLNVGHGALGFTLAAGSAGLLADQMAGRPTLIPADIFALPNSRQHPLPRGARGSARRSAA</sequence>
<comment type="caution">
    <text evidence="4">The sequence shown here is derived from an EMBL/GenBank/DDBJ whole genome shotgun (WGS) entry which is preliminary data.</text>
</comment>
<dbReference type="PANTHER" id="PTHR13847">
    <property type="entry name" value="SARCOSINE DEHYDROGENASE-RELATED"/>
    <property type="match status" value="1"/>
</dbReference>
<dbReference type="OrthoDB" id="9805337at2"/>
<keyword evidence="2" id="KW-0560">Oxidoreductase</keyword>
<feature type="domain" description="FAD dependent oxidoreductase" evidence="3">
    <location>
        <begin position="2"/>
        <end position="399"/>
    </location>
</feature>
<evidence type="ECO:0000313" key="5">
    <source>
        <dbReference type="Proteomes" id="UP000325684"/>
    </source>
</evidence>
<evidence type="ECO:0000259" key="3">
    <source>
        <dbReference type="Pfam" id="PF01266"/>
    </source>
</evidence>
<dbReference type="Gene3D" id="3.50.50.60">
    <property type="entry name" value="FAD/NAD(P)-binding domain"/>
    <property type="match status" value="2"/>
</dbReference>